<dbReference type="Pfam" id="PF02653">
    <property type="entry name" value="BPD_transp_2"/>
    <property type="match status" value="1"/>
</dbReference>
<feature type="transmembrane region" description="Helical" evidence="6">
    <location>
        <begin position="82"/>
        <end position="105"/>
    </location>
</feature>
<feature type="transmembrane region" description="Helical" evidence="6">
    <location>
        <begin position="190"/>
        <end position="210"/>
    </location>
</feature>
<dbReference type="GO" id="GO:0005886">
    <property type="term" value="C:plasma membrane"/>
    <property type="evidence" value="ECO:0007669"/>
    <property type="project" value="UniProtKB-SubCell"/>
</dbReference>
<organism evidence="7 8">
    <name type="scientific">Murimonas intestini</name>
    <dbReference type="NCBI Taxonomy" id="1337051"/>
    <lineage>
        <taxon>Bacteria</taxon>
        <taxon>Bacillati</taxon>
        <taxon>Bacillota</taxon>
        <taxon>Clostridia</taxon>
        <taxon>Lachnospirales</taxon>
        <taxon>Lachnospiraceae</taxon>
        <taxon>Murimonas</taxon>
    </lineage>
</organism>
<evidence type="ECO:0000256" key="2">
    <source>
        <dbReference type="ARBA" id="ARBA00022475"/>
    </source>
</evidence>
<keyword evidence="4 6" id="KW-1133">Transmembrane helix</keyword>
<keyword evidence="8" id="KW-1185">Reference proteome</keyword>
<feature type="transmembrane region" description="Helical" evidence="6">
    <location>
        <begin position="141"/>
        <end position="160"/>
    </location>
</feature>
<feature type="transmembrane region" description="Helical" evidence="6">
    <location>
        <begin position="48"/>
        <end position="70"/>
    </location>
</feature>
<reference evidence="7 8" key="1">
    <citation type="submission" date="2018-05" db="EMBL/GenBank/DDBJ databases">
        <authorList>
            <person name="Goeker M."/>
            <person name="Huntemann M."/>
            <person name="Clum A."/>
            <person name="Pillay M."/>
            <person name="Palaniappan K."/>
            <person name="Varghese N."/>
            <person name="Mikhailova N."/>
            <person name="Stamatis D."/>
            <person name="Reddy T."/>
            <person name="Daum C."/>
            <person name="Shapiro N."/>
            <person name="Ivanova N."/>
            <person name="Kyrpides N."/>
            <person name="Woyke T."/>
        </authorList>
    </citation>
    <scope>NUCLEOTIDE SEQUENCE [LARGE SCALE GENOMIC DNA]</scope>
    <source>
        <strain evidence="7 8">DSM 26524</strain>
    </source>
</reference>
<keyword evidence="5 6" id="KW-0472">Membrane</keyword>
<keyword evidence="3 6" id="KW-0812">Transmembrane</keyword>
<feature type="transmembrane region" description="Helical" evidence="6">
    <location>
        <begin position="216"/>
        <end position="237"/>
    </location>
</feature>
<evidence type="ECO:0000256" key="3">
    <source>
        <dbReference type="ARBA" id="ARBA00022692"/>
    </source>
</evidence>
<dbReference type="Proteomes" id="UP000245412">
    <property type="component" value="Unassembled WGS sequence"/>
</dbReference>
<dbReference type="CDD" id="cd06574">
    <property type="entry name" value="TM_PBP1_branched-chain-AA_like"/>
    <property type="match status" value="1"/>
</dbReference>
<evidence type="ECO:0000313" key="7">
    <source>
        <dbReference type="EMBL" id="PWJ72011.1"/>
    </source>
</evidence>
<evidence type="ECO:0000256" key="6">
    <source>
        <dbReference type="SAM" id="Phobius"/>
    </source>
</evidence>
<dbReference type="PANTHER" id="PTHR32196">
    <property type="entry name" value="ABC TRANSPORTER PERMEASE PROTEIN YPHD-RELATED-RELATED"/>
    <property type="match status" value="1"/>
</dbReference>
<dbReference type="InterPro" id="IPR001851">
    <property type="entry name" value="ABC_transp_permease"/>
</dbReference>
<keyword evidence="2" id="KW-1003">Cell membrane</keyword>
<comment type="subcellular location">
    <subcellularLocation>
        <location evidence="1">Cell membrane</location>
        <topology evidence="1">Multi-pass membrane protein</topology>
    </subcellularLocation>
</comment>
<accession>A0AB73SXE0</accession>
<evidence type="ECO:0000256" key="4">
    <source>
        <dbReference type="ARBA" id="ARBA00022989"/>
    </source>
</evidence>
<dbReference type="EMBL" id="QGGY01000025">
    <property type="protein sequence ID" value="PWJ72011.1"/>
    <property type="molecule type" value="Genomic_DNA"/>
</dbReference>
<evidence type="ECO:0000256" key="5">
    <source>
        <dbReference type="ARBA" id="ARBA00023136"/>
    </source>
</evidence>
<proteinExistence type="predicted"/>
<dbReference type="PANTHER" id="PTHR32196:SF69">
    <property type="entry name" value="BRANCHED-CHAIN AMINO ACID TRANSPORT SYSTEM, PERMEASE PROTEIN"/>
    <property type="match status" value="1"/>
</dbReference>
<sequence length="309" mass="32993">MKIMALLNALPGACAQGLIWGIMAIGVYITYKILDLADLTVDGTMCTGGAVCIIMMVNGFPVWVALLAAFGAGMLAGLVTGIFHTVMGIPAILSGILTQLGLYSVNLRIMMGKSNQAISVDKYDLLVSLRYVKGVEFYKNTIFVTAVFIIIIIALLYWFFGTELGCAIRATGSNPNMSRAQGINTNKGKIIGLMLSNGIVALASGLYAQYQGFSDVNAGRGAIVIGLAAVIIGQVVFGKINGNFAFRLLSVVFGAIIYYLVMQIVMWMGLESNDLKLFSALVVAVFLAIPYMKETYFSKKVKRGGAGNA</sequence>
<gene>
    <name evidence="7" type="ORF">C7383_1256</name>
</gene>
<evidence type="ECO:0000313" key="8">
    <source>
        <dbReference type="Proteomes" id="UP000245412"/>
    </source>
</evidence>
<protein>
    <submittedName>
        <fullName evidence="7">ABC transport system permease protein</fullName>
    </submittedName>
</protein>
<evidence type="ECO:0000256" key="1">
    <source>
        <dbReference type="ARBA" id="ARBA00004651"/>
    </source>
</evidence>
<feature type="transmembrane region" description="Helical" evidence="6">
    <location>
        <begin position="244"/>
        <end position="269"/>
    </location>
</feature>
<dbReference type="AlphaFoldDB" id="A0AB73SXE0"/>
<feature type="transmembrane region" description="Helical" evidence="6">
    <location>
        <begin position="275"/>
        <end position="292"/>
    </location>
</feature>
<name>A0AB73SXE0_9FIRM</name>
<comment type="caution">
    <text evidence="7">The sequence shown here is derived from an EMBL/GenBank/DDBJ whole genome shotgun (WGS) entry which is preliminary data.</text>
</comment>
<dbReference type="GO" id="GO:0022857">
    <property type="term" value="F:transmembrane transporter activity"/>
    <property type="evidence" value="ECO:0007669"/>
    <property type="project" value="InterPro"/>
</dbReference>